<evidence type="ECO:0000313" key="1">
    <source>
        <dbReference type="EMBL" id="OAD72110.1"/>
    </source>
</evidence>
<dbReference type="EMBL" id="KV440984">
    <property type="protein sequence ID" value="OAD72110.1"/>
    <property type="molecule type" value="Genomic_DNA"/>
</dbReference>
<protein>
    <submittedName>
        <fullName evidence="1">Uncharacterized protein</fullName>
    </submittedName>
</protein>
<reference evidence="2" key="1">
    <citation type="submission" date="2015-06" db="EMBL/GenBank/DDBJ databases">
        <title>Expansion of signal transduction pathways in fungi by whole-genome duplication.</title>
        <authorList>
            <consortium name="DOE Joint Genome Institute"/>
            <person name="Corrochano L.M."/>
            <person name="Kuo A."/>
            <person name="Marcet-Houben M."/>
            <person name="Polaino S."/>
            <person name="Salamov A."/>
            <person name="Villalobos J.M."/>
            <person name="Alvarez M.I."/>
            <person name="Avalos J."/>
            <person name="Benito E.P."/>
            <person name="Benoit I."/>
            <person name="Burger G."/>
            <person name="Camino L.P."/>
            <person name="Canovas D."/>
            <person name="Cerda-Olmedo E."/>
            <person name="Cheng J.-F."/>
            <person name="Dominguez A."/>
            <person name="Elias M."/>
            <person name="Eslava A.P."/>
            <person name="Glaser F."/>
            <person name="Grimwood J."/>
            <person name="Gutierrez G."/>
            <person name="Heitman J."/>
            <person name="Henrissat B."/>
            <person name="Iturriaga E.A."/>
            <person name="Lang B.F."/>
            <person name="Lavin J.L."/>
            <person name="Lee S."/>
            <person name="Li W."/>
            <person name="Lindquist E."/>
            <person name="Lopez-Garcia S."/>
            <person name="Luque E.M."/>
            <person name="Marcos A.T."/>
            <person name="Martin J."/>
            <person name="McCluskey K."/>
            <person name="Medina H.R."/>
            <person name="Miralles-Duran A."/>
            <person name="Miyazaki A."/>
            <person name="Munoz-Torres E."/>
            <person name="Oguiza J.A."/>
            <person name="Ohm R."/>
            <person name="Olmedo M."/>
            <person name="Orejas M."/>
            <person name="Ortiz-Castellanos L."/>
            <person name="Pisabarro A.G."/>
            <person name="Rodriguez-Romero J."/>
            <person name="Ruiz-Herrera J."/>
            <person name="Ruiz-Vazquez R."/>
            <person name="Sanz C."/>
            <person name="Schackwitz W."/>
            <person name="Schmutz J."/>
            <person name="Shahriari M."/>
            <person name="Shelest E."/>
            <person name="Silva-Franco F."/>
            <person name="Soanes D."/>
            <person name="Syed K."/>
            <person name="Tagua V.G."/>
            <person name="Talbot N.J."/>
            <person name="Thon M."/>
            <person name="De vries R.P."/>
            <person name="Wiebenga A."/>
            <person name="Yadav J.S."/>
            <person name="Braun E.L."/>
            <person name="Baker S."/>
            <person name="Garre V."/>
            <person name="Horwitz B."/>
            <person name="Torres-Martinez S."/>
            <person name="Idnurm A."/>
            <person name="Herrera-Estrella A."/>
            <person name="Gabaldon T."/>
            <person name="Grigoriev I.V."/>
        </authorList>
    </citation>
    <scope>NUCLEOTIDE SEQUENCE [LARGE SCALE GENOMIC DNA]</scope>
    <source>
        <strain evidence="2">NRRL 1555(-)</strain>
    </source>
</reference>
<name>A0A163DLD0_PHYB8</name>
<dbReference type="AlphaFoldDB" id="A0A163DLD0"/>
<sequence length="129" mass="14476">MLAKNGTIYGLVESTCHLPPENFVTLRLAKKQIGLASCTKKWNKGIVTNVAPKREGFHIKQEVFSLNEHSIRHNETAQILAGLIKPLTHACHLLFDKLAICAPSLRSKAFVSRSYVIYKLYDVDEQVLS</sequence>
<dbReference type="InParanoid" id="A0A163DLD0"/>
<gene>
    <name evidence="1" type="ORF">PHYBLDRAFT_68627</name>
</gene>
<organism evidence="1 2">
    <name type="scientific">Phycomyces blakesleeanus (strain ATCC 8743b / DSM 1359 / FGSC 10004 / NBRC 33097 / NRRL 1555)</name>
    <dbReference type="NCBI Taxonomy" id="763407"/>
    <lineage>
        <taxon>Eukaryota</taxon>
        <taxon>Fungi</taxon>
        <taxon>Fungi incertae sedis</taxon>
        <taxon>Mucoromycota</taxon>
        <taxon>Mucoromycotina</taxon>
        <taxon>Mucoromycetes</taxon>
        <taxon>Mucorales</taxon>
        <taxon>Phycomycetaceae</taxon>
        <taxon>Phycomyces</taxon>
    </lineage>
</organism>
<proteinExistence type="predicted"/>
<evidence type="ECO:0000313" key="2">
    <source>
        <dbReference type="Proteomes" id="UP000077315"/>
    </source>
</evidence>
<dbReference type="VEuPathDB" id="FungiDB:PHYBLDRAFT_68627"/>
<dbReference type="Proteomes" id="UP000077315">
    <property type="component" value="Unassembled WGS sequence"/>
</dbReference>
<accession>A0A163DLD0</accession>
<keyword evidence="2" id="KW-1185">Reference proteome</keyword>
<dbReference type="GeneID" id="29002888"/>
<dbReference type="RefSeq" id="XP_018290150.1">
    <property type="nucleotide sequence ID" value="XM_018441982.1"/>
</dbReference>